<protein>
    <submittedName>
        <fullName evidence="1">Capsular biosynthesis protein</fullName>
    </submittedName>
</protein>
<gene>
    <name evidence="1" type="ORF">BUZ51_10065</name>
</gene>
<dbReference type="EMBL" id="PZHX01000022">
    <property type="protein sequence ID" value="PTK29752.1"/>
    <property type="molecule type" value="Genomic_DNA"/>
</dbReference>
<dbReference type="Proteomes" id="UP000241540">
    <property type="component" value="Unassembled WGS sequence"/>
</dbReference>
<accession>A0A974KWB8</accession>
<feature type="non-terminal residue" evidence="1">
    <location>
        <position position="113"/>
    </location>
</feature>
<proteinExistence type="predicted"/>
<sequence length="113" mass="13531">MKIAILGAANIKHMSLISHYMNNIDLQKNQVDIIYVDKYDTEEKINGITNYYKYNLKIKSSWSKLKKIWYYYSFKSFASKILKKNNYDFIIVWGSYTGQLFKEILIKKYPGKY</sequence>
<evidence type="ECO:0000313" key="1">
    <source>
        <dbReference type="EMBL" id="PTK29752.1"/>
    </source>
</evidence>
<name>A0A974KWB8_STAHO</name>
<dbReference type="AlphaFoldDB" id="A0A974KWB8"/>
<reference evidence="1 2" key="1">
    <citation type="journal article" date="2016" name="Front. Microbiol.">
        <title>Comprehensive Phylogenetic Analysis of Bovine Non-aureus Staphylococci Species Based on Whole-Genome Sequencing.</title>
        <authorList>
            <person name="Naushad S."/>
            <person name="Barkema H.W."/>
            <person name="Luby C."/>
            <person name="Condas L.A."/>
            <person name="Nobrega D.B."/>
            <person name="Carson D.A."/>
            <person name="De Buck J."/>
        </authorList>
    </citation>
    <scope>NUCLEOTIDE SEQUENCE [LARGE SCALE GENOMIC DNA]</scope>
    <source>
        <strain evidence="1 2">SNUC 5336</strain>
    </source>
</reference>
<evidence type="ECO:0000313" key="2">
    <source>
        <dbReference type="Proteomes" id="UP000241540"/>
    </source>
</evidence>
<organism evidence="1 2">
    <name type="scientific">Staphylococcus hominis</name>
    <dbReference type="NCBI Taxonomy" id="1290"/>
    <lineage>
        <taxon>Bacteria</taxon>
        <taxon>Bacillati</taxon>
        <taxon>Bacillota</taxon>
        <taxon>Bacilli</taxon>
        <taxon>Bacillales</taxon>
        <taxon>Staphylococcaceae</taxon>
        <taxon>Staphylococcus</taxon>
    </lineage>
</organism>
<comment type="caution">
    <text evidence="1">The sequence shown here is derived from an EMBL/GenBank/DDBJ whole genome shotgun (WGS) entry which is preliminary data.</text>
</comment>